<keyword evidence="1" id="KW-0812">Transmembrane</keyword>
<reference evidence="4" key="1">
    <citation type="journal article" date="2018" name="Nat. Microbiol.">
        <title>Leveraging single-cell genomics to expand the fungal tree of life.</title>
        <authorList>
            <person name="Ahrendt S.R."/>
            <person name="Quandt C.A."/>
            <person name="Ciobanu D."/>
            <person name="Clum A."/>
            <person name="Salamov A."/>
            <person name="Andreopoulos B."/>
            <person name="Cheng J.F."/>
            <person name="Woyke T."/>
            <person name="Pelin A."/>
            <person name="Henrissat B."/>
            <person name="Reynolds N.K."/>
            <person name="Benny G.L."/>
            <person name="Smith M.E."/>
            <person name="James T.Y."/>
            <person name="Grigoriev I.V."/>
        </authorList>
    </citation>
    <scope>NUCLEOTIDE SEQUENCE [LARGE SCALE GENOMIC DNA]</scope>
    <source>
        <strain evidence="4">ATCC 52028</strain>
    </source>
</reference>
<keyword evidence="1" id="KW-0472">Membrane</keyword>
<feature type="transmembrane region" description="Helical" evidence="1">
    <location>
        <begin position="519"/>
        <end position="541"/>
    </location>
</feature>
<accession>A0A4P9XAU3</accession>
<dbReference type="EMBL" id="ML014142">
    <property type="protein sequence ID" value="RKP02472.1"/>
    <property type="molecule type" value="Genomic_DNA"/>
</dbReference>
<feature type="signal peptide" evidence="2">
    <location>
        <begin position="1"/>
        <end position="20"/>
    </location>
</feature>
<evidence type="ECO:0000256" key="1">
    <source>
        <dbReference type="SAM" id="Phobius"/>
    </source>
</evidence>
<evidence type="ECO:0008006" key="5">
    <source>
        <dbReference type="Google" id="ProtNLM"/>
    </source>
</evidence>
<dbReference type="GO" id="GO:0042765">
    <property type="term" value="C:GPI-anchor transamidase complex"/>
    <property type="evidence" value="ECO:0007669"/>
    <property type="project" value="InterPro"/>
</dbReference>
<dbReference type="OrthoDB" id="331263at2759"/>
<organism evidence="3 4">
    <name type="scientific">Caulochytrium protostelioides</name>
    <dbReference type="NCBI Taxonomy" id="1555241"/>
    <lineage>
        <taxon>Eukaryota</taxon>
        <taxon>Fungi</taxon>
        <taxon>Fungi incertae sedis</taxon>
        <taxon>Chytridiomycota</taxon>
        <taxon>Chytridiomycota incertae sedis</taxon>
        <taxon>Chytridiomycetes</taxon>
        <taxon>Caulochytriales</taxon>
        <taxon>Caulochytriaceae</taxon>
        <taxon>Caulochytrium</taxon>
    </lineage>
</organism>
<keyword evidence="1" id="KW-1133">Transmembrane helix</keyword>
<gene>
    <name evidence="3" type="ORF">CXG81DRAFT_10743</name>
</gene>
<name>A0A4P9XAU3_9FUNG</name>
<dbReference type="AlphaFoldDB" id="A0A4P9XAU3"/>
<dbReference type="STRING" id="1555241.A0A4P9XAU3"/>
<keyword evidence="4" id="KW-1185">Reference proteome</keyword>
<evidence type="ECO:0000313" key="3">
    <source>
        <dbReference type="EMBL" id="RKP02472.1"/>
    </source>
</evidence>
<dbReference type="PANTHER" id="PTHR12959:SF11">
    <property type="entry name" value="GPI TRANSAMIDASE COMPONENT PIG-T"/>
    <property type="match status" value="1"/>
</dbReference>
<proteinExistence type="predicted"/>
<evidence type="ECO:0000256" key="2">
    <source>
        <dbReference type="SAM" id="SignalP"/>
    </source>
</evidence>
<keyword evidence="2" id="KW-0732">Signal</keyword>
<dbReference type="GO" id="GO:0016255">
    <property type="term" value="P:attachment of GPI anchor to protein"/>
    <property type="evidence" value="ECO:0007669"/>
    <property type="project" value="InterPro"/>
</dbReference>
<dbReference type="Proteomes" id="UP000274922">
    <property type="component" value="Unassembled WGS sequence"/>
</dbReference>
<sequence length="556" mass="62156">MVCGIVWLSQLAGFVTSVSATEQYTEHLQLRQAQSYKVIAHFNFSRQLDQEALDRARQGHYHVLPRAIGNLLDLYRVKELHLSMTQGRWPHDHLSDAASAAATGTQLWAWISDAPDPLAESERGLDAQAIVDKRWRGLTNALSGIFCASLNYLDRAISAEPVSSFRPTGAFRPGDGDVRLRYGALPREFTCTENLTPWLKLLPCGGKAGLGTLLNPSRIYDTEYHSMGFHVARHCADAACTAEQLRIDHTIAMVQDFAARGQPVAWSLDALFGQRLGDLCYLSDATTLGLQIDPDHPFEVVVKHDPESAETWDVHRLKQLASRPRMAMTVPLDARDRHLNVGVHWQPDIDPPPVSARVASTTPFVAHRHISGYGQQDGVIVVDFRNRLDHAVPITYLEVLPWYVRMYAHSLRVGPHGQDESLRANPYLQKVVYQPAIDRERPHMLELKLVVPPSATLRLAFAFDKAFIKYTEHPPDANRGFDIGSGIVTLRAPVGDLPQGTRLMTETLLLSLATPDFSMPYNVITMTCTLIALFFGSYCNLLTRSFHLLKRVTTFL</sequence>
<protein>
    <recommendedName>
        <fullName evidence="5">Gpi16 subunit, GPI transamidase component</fullName>
    </recommendedName>
</protein>
<dbReference type="InterPro" id="IPR007245">
    <property type="entry name" value="PIG-T"/>
</dbReference>
<evidence type="ECO:0000313" key="4">
    <source>
        <dbReference type="Proteomes" id="UP000274922"/>
    </source>
</evidence>
<dbReference type="Pfam" id="PF04113">
    <property type="entry name" value="Gpi16"/>
    <property type="match status" value="2"/>
</dbReference>
<dbReference type="PANTHER" id="PTHR12959">
    <property type="entry name" value="GPI TRANSAMIDASE COMPONENT PIG-T-RELATED"/>
    <property type="match status" value="1"/>
</dbReference>
<feature type="chain" id="PRO_5020496226" description="Gpi16 subunit, GPI transamidase component" evidence="2">
    <location>
        <begin position="21"/>
        <end position="556"/>
    </location>
</feature>